<dbReference type="RefSeq" id="XP_053017625.1">
    <property type="nucleotide sequence ID" value="XM_053166399.1"/>
</dbReference>
<dbReference type="PROSITE" id="PS51184">
    <property type="entry name" value="JMJC"/>
    <property type="match status" value="1"/>
</dbReference>
<dbReference type="PANTHER" id="PTHR12480:SF6">
    <property type="entry name" value="2-OXOGLUTARATE AND IRON-DEPENDENT OXYGENASE JMJD4"/>
    <property type="match status" value="1"/>
</dbReference>
<dbReference type="InterPro" id="IPR041667">
    <property type="entry name" value="Cupin_8"/>
</dbReference>
<name>A0ABY7CE12_9BASI</name>
<dbReference type="GeneID" id="77807294"/>
<dbReference type="Proteomes" id="UP001164743">
    <property type="component" value="Chromosome 2A"/>
</dbReference>
<dbReference type="SMART" id="SM00558">
    <property type="entry name" value="JmjC"/>
    <property type="match status" value="1"/>
</dbReference>
<dbReference type="PANTHER" id="PTHR12480">
    <property type="entry name" value="ARGININE DEMETHYLASE AND LYSYL-HYDROXYLASE JMJD"/>
    <property type="match status" value="1"/>
</dbReference>
<evidence type="ECO:0000259" key="1">
    <source>
        <dbReference type="PROSITE" id="PS51184"/>
    </source>
</evidence>
<dbReference type="SUPFAM" id="SSF51197">
    <property type="entry name" value="Clavaminate synthase-like"/>
    <property type="match status" value="1"/>
</dbReference>
<dbReference type="Pfam" id="PF13621">
    <property type="entry name" value="Cupin_8"/>
    <property type="match status" value="1"/>
</dbReference>
<dbReference type="InterPro" id="IPR050910">
    <property type="entry name" value="JMJD6_ArgDemeth/LysHydrox"/>
</dbReference>
<feature type="domain" description="JmjC" evidence="1">
    <location>
        <begin position="182"/>
        <end position="310"/>
    </location>
</feature>
<organism evidence="2 3">
    <name type="scientific">Puccinia triticina</name>
    <dbReference type="NCBI Taxonomy" id="208348"/>
    <lineage>
        <taxon>Eukaryota</taxon>
        <taxon>Fungi</taxon>
        <taxon>Dikarya</taxon>
        <taxon>Basidiomycota</taxon>
        <taxon>Pucciniomycotina</taxon>
        <taxon>Pucciniomycetes</taxon>
        <taxon>Pucciniales</taxon>
        <taxon>Pucciniaceae</taxon>
        <taxon>Puccinia</taxon>
    </lineage>
</organism>
<accession>A0ABY7CE12</accession>
<sequence>MSPLALLIPEDLGNPMDILTDDPAYSTFLHRYLLPNRPVLIRSRTVLGWPAITRWTAPAGQEEPSAAGDRRADLPGLVQTYGHLEVPVVKQTIRSACPDHQPGAQACRCSLDWGRRISGQVDASMTFSQAAAHWEQKLRCLDRVDQQEGPGTLEDEVIYVKDWHLIRMHSLQQADHEAETRREGQKPAPFYRVPEIFMDDWMNDYYSAETDDDFRFVYMGERGTTTGLHTDVYNSYSWSANIVGKKRWRLFSPESAESITVEQSPGEIIFVPSGWRHEVLNISPLVISINHNWCNSVNLPSVYDALAKDIEDVKRSIADVKDLLRNKWAAQLPDSSAGPGNPAGAGWELEWIEVVQELTKQHSGWNWTTFWGMVQFITRRDFNEGSTSPLSDQPVPTHSPPLEFVKAQISSCVAKFKTRDEFMLDTKLGLIIHDIESSLSMLK</sequence>
<reference evidence="2" key="1">
    <citation type="submission" date="2022-10" db="EMBL/GenBank/DDBJ databases">
        <title>Puccinia triticina Genome sequencing and assembly.</title>
        <authorList>
            <person name="Li C."/>
        </authorList>
    </citation>
    <scope>NUCLEOTIDE SEQUENCE</scope>
    <source>
        <strain evidence="2">Pt15</strain>
    </source>
</reference>
<gene>
    <name evidence="2" type="ORF">PtA15_2A383</name>
</gene>
<protein>
    <recommendedName>
        <fullName evidence="1">JmjC domain-containing protein</fullName>
    </recommendedName>
</protein>
<proteinExistence type="predicted"/>
<evidence type="ECO:0000313" key="2">
    <source>
        <dbReference type="EMBL" id="WAQ82070.1"/>
    </source>
</evidence>
<evidence type="ECO:0000313" key="3">
    <source>
        <dbReference type="Proteomes" id="UP001164743"/>
    </source>
</evidence>
<dbReference type="Gene3D" id="2.60.120.650">
    <property type="entry name" value="Cupin"/>
    <property type="match status" value="1"/>
</dbReference>
<dbReference type="EMBL" id="CP110422">
    <property type="protein sequence ID" value="WAQ82070.1"/>
    <property type="molecule type" value="Genomic_DNA"/>
</dbReference>
<dbReference type="InterPro" id="IPR003347">
    <property type="entry name" value="JmjC_dom"/>
</dbReference>
<keyword evidence="3" id="KW-1185">Reference proteome</keyword>